<organism evidence="2 3">
    <name type="scientific">Galerina marginata (strain CBS 339.88)</name>
    <dbReference type="NCBI Taxonomy" id="685588"/>
    <lineage>
        <taxon>Eukaryota</taxon>
        <taxon>Fungi</taxon>
        <taxon>Dikarya</taxon>
        <taxon>Basidiomycota</taxon>
        <taxon>Agaricomycotina</taxon>
        <taxon>Agaricomycetes</taxon>
        <taxon>Agaricomycetidae</taxon>
        <taxon>Agaricales</taxon>
        <taxon>Agaricineae</taxon>
        <taxon>Strophariaceae</taxon>
        <taxon>Galerina</taxon>
    </lineage>
</organism>
<dbReference type="OrthoDB" id="3222453at2759"/>
<feature type="region of interest" description="Disordered" evidence="1">
    <location>
        <begin position="1"/>
        <end position="40"/>
    </location>
</feature>
<feature type="compositionally biased region" description="Basic and acidic residues" evidence="1">
    <location>
        <begin position="20"/>
        <end position="29"/>
    </location>
</feature>
<reference evidence="3" key="1">
    <citation type="journal article" date="2014" name="Proc. Natl. Acad. Sci. U.S.A.">
        <title>Extensive sampling of basidiomycete genomes demonstrates inadequacy of the white-rot/brown-rot paradigm for wood decay fungi.</title>
        <authorList>
            <person name="Riley R."/>
            <person name="Salamov A.A."/>
            <person name="Brown D.W."/>
            <person name="Nagy L.G."/>
            <person name="Floudas D."/>
            <person name="Held B.W."/>
            <person name="Levasseur A."/>
            <person name="Lombard V."/>
            <person name="Morin E."/>
            <person name="Otillar R."/>
            <person name="Lindquist E.A."/>
            <person name="Sun H."/>
            <person name="LaButti K.M."/>
            <person name="Schmutz J."/>
            <person name="Jabbour D."/>
            <person name="Luo H."/>
            <person name="Baker S.E."/>
            <person name="Pisabarro A.G."/>
            <person name="Walton J.D."/>
            <person name="Blanchette R.A."/>
            <person name="Henrissat B."/>
            <person name="Martin F."/>
            <person name="Cullen D."/>
            <person name="Hibbett D.S."/>
            <person name="Grigoriev I.V."/>
        </authorList>
    </citation>
    <scope>NUCLEOTIDE SEQUENCE [LARGE SCALE GENOMIC DNA]</scope>
    <source>
        <strain evidence="3">CBS 339.88</strain>
    </source>
</reference>
<feature type="region of interest" description="Disordered" evidence="1">
    <location>
        <begin position="435"/>
        <end position="472"/>
    </location>
</feature>
<gene>
    <name evidence="2" type="ORF">GALMADRAFT_1256679</name>
</gene>
<accession>A0A067T896</accession>
<dbReference type="Proteomes" id="UP000027222">
    <property type="component" value="Unassembled WGS sequence"/>
</dbReference>
<feature type="compositionally biased region" description="Polar residues" evidence="1">
    <location>
        <begin position="462"/>
        <end position="472"/>
    </location>
</feature>
<feature type="compositionally biased region" description="Basic and acidic residues" evidence="1">
    <location>
        <begin position="1"/>
        <end position="11"/>
    </location>
</feature>
<dbReference type="AlphaFoldDB" id="A0A067T896"/>
<keyword evidence="3" id="KW-1185">Reference proteome</keyword>
<feature type="compositionally biased region" description="Basic and acidic residues" evidence="1">
    <location>
        <begin position="128"/>
        <end position="142"/>
    </location>
</feature>
<feature type="region of interest" description="Disordered" evidence="1">
    <location>
        <begin position="104"/>
        <end position="145"/>
    </location>
</feature>
<dbReference type="EMBL" id="KL142374">
    <property type="protein sequence ID" value="KDR78572.1"/>
    <property type="molecule type" value="Genomic_DNA"/>
</dbReference>
<evidence type="ECO:0000313" key="3">
    <source>
        <dbReference type="Proteomes" id="UP000027222"/>
    </source>
</evidence>
<evidence type="ECO:0000256" key="1">
    <source>
        <dbReference type="SAM" id="MobiDB-lite"/>
    </source>
</evidence>
<feature type="compositionally biased region" description="Polar residues" evidence="1">
    <location>
        <begin position="435"/>
        <end position="447"/>
    </location>
</feature>
<proteinExistence type="predicted"/>
<feature type="compositionally biased region" description="Low complexity" evidence="1">
    <location>
        <begin position="448"/>
        <end position="461"/>
    </location>
</feature>
<dbReference type="HOGENOM" id="CLU_021108_4_1_1"/>
<protein>
    <submittedName>
        <fullName evidence="2">Uncharacterized protein</fullName>
    </submittedName>
</protein>
<sequence length="591" mass="64815">MSHDDEAKRECQTPSAGIHGRGDHDRQIQTEEPDTPAAPPLVLNLGRTVDRVPSASIIHGTESVNLNSSRAGSSVLQSARQVDIRGGNFNTAGTQQLNLTINVGEQRPDEDPQEKVAGSSRDNIPQGIREEATSNGNDRDDSTTWTEPVQTSYDIYYRHIAVNRRGSPLWIPGPNQVLPVGYRRDGTTIGDVGIITEFGSFDCLFNIYLPHNDPINLLQVPDSFTPFTFSHRAIQKRSEFGANSHLSSPSVKKARSGRNGITFESSASEGAILAMPCGSNSEDIASIFSLRKYVATHADAWYRHIITELGREVQNGDVRLVTGWDKTKAWGMATFSKTTAQQEPLLLQFKPIGEGNADMAYGWDYSGSANARAGPGAEEIEELRMADPPQDGIQYNNQTLFVRTLNVNLQDSTWNKLACDVELFGSDDGPGSISNTSYSQLSRGSGFSTNDSNASNSATRSENGGYNSASRGATSIHLPALRTALAEHPSKGINEMLLKLNPTAKMAITDDNDWISVIRDDDTILPSAEALRERIMTSQIVRDEGGLYRKLTFGFCRLRLDASRHNLSTEKTCLRVSQYFSEVSQPQSQQR</sequence>
<evidence type="ECO:0000313" key="2">
    <source>
        <dbReference type="EMBL" id="KDR78572.1"/>
    </source>
</evidence>
<name>A0A067T896_GALM3</name>